<keyword evidence="2" id="KW-1185">Reference proteome</keyword>
<dbReference type="Proteomes" id="UP000078532">
    <property type="component" value="Unassembled WGS sequence"/>
</dbReference>
<sequence length="67" mass="6986">MSLFALTGRVLLAATLHSESMPPVPGSPDEIDGQPVGCLNTLQIAAKVTPPPAKRVSSTLIFEMPAD</sequence>
<evidence type="ECO:0000313" key="2">
    <source>
        <dbReference type="Proteomes" id="UP000078532"/>
    </source>
</evidence>
<protein>
    <submittedName>
        <fullName evidence="1">Uncharacterized protein</fullName>
    </submittedName>
</protein>
<dbReference type="STRING" id="1838280.A6M21_12205"/>
<proteinExistence type="predicted"/>
<organism evidence="1 2">
    <name type="scientific">Desulfotomaculum copahuensis</name>
    <dbReference type="NCBI Taxonomy" id="1838280"/>
    <lineage>
        <taxon>Bacteria</taxon>
        <taxon>Bacillati</taxon>
        <taxon>Bacillota</taxon>
        <taxon>Clostridia</taxon>
        <taxon>Eubacteriales</taxon>
        <taxon>Desulfotomaculaceae</taxon>
        <taxon>Desulfotomaculum</taxon>
    </lineage>
</organism>
<comment type="caution">
    <text evidence="1">The sequence shown here is derived from an EMBL/GenBank/DDBJ whole genome shotgun (WGS) entry which is preliminary data.</text>
</comment>
<dbReference type="AlphaFoldDB" id="A0A1B7LD16"/>
<dbReference type="EMBL" id="LYVF01000171">
    <property type="protein sequence ID" value="OAT80831.1"/>
    <property type="molecule type" value="Genomic_DNA"/>
</dbReference>
<gene>
    <name evidence="1" type="ORF">A6M21_12205</name>
</gene>
<reference evidence="1 2" key="1">
    <citation type="submission" date="2016-04" db="EMBL/GenBank/DDBJ databases">
        <authorList>
            <person name="Evans L.H."/>
            <person name="Alamgir A."/>
            <person name="Owens N."/>
            <person name="Weber N.D."/>
            <person name="Virtaneva K."/>
            <person name="Barbian K."/>
            <person name="Babar A."/>
            <person name="Rosenke K."/>
        </authorList>
    </citation>
    <scope>NUCLEOTIDE SEQUENCE [LARGE SCALE GENOMIC DNA]</scope>
    <source>
        <strain evidence="1 2">LMa1</strain>
    </source>
</reference>
<accession>A0A1B7LD16</accession>
<evidence type="ECO:0000313" key="1">
    <source>
        <dbReference type="EMBL" id="OAT80831.1"/>
    </source>
</evidence>
<name>A0A1B7LD16_9FIRM</name>